<dbReference type="EMBL" id="GBXM01027856">
    <property type="protein sequence ID" value="JAH80721.1"/>
    <property type="molecule type" value="Transcribed_RNA"/>
</dbReference>
<name>A0A0E9VRK8_ANGAN</name>
<reference evidence="1" key="2">
    <citation type="journal article" date="2015" name="Fish Shellfish Immunol.">
        <title>Early steps in the European eel (Anguilla anguilla)-Vibrio vulnificus interaction in the gills: Role of the RtxA13 toxin.</title>
        <authorList>
            <person name="Callol A."/>
            <person name="Pajuelo D."/>
            <person name="Ebbesson L."/>
            <person name="Teles M."/>
            <person name="MacKenzie S."/>
            <person name="Amaro C."/>
        </authorList>
    </citation>
    <scope>NUCLEOTIDE SEQUENCE</scope>
</reference>
<reference evidence="1" key="1">
    <citation type="submission" date="2014-11" db="EMBL/GenBank/DDBJ databases">
        <authorList>
            <person name="Amaro Gonzalez C."/>
        </authorList>
    </citation>
    <scope>NUCLEOTIDE SEQUENCE</scope>
</reference>
<protein>
    <submittedName>
        <fullName evidence="1">Uncharacterized protein</fullName>
    </submittedName>
</protein>
<dbReference type="AlphaFoldDB" id="A0A0E9VRK8"/>
<evidence type="ECO:0000313" key="1">
    <source>
        <dbReference type="EMBL" id="JAH80721.1"/>
    </source>
</evidence>
<proteinExistence type="predicted"/>
<organism evidence="1">
    <name type="scientific">Anguilla anguilla</name>
    <name type="common">European freshwater eel</name>
    <name type="synonym">Muraena anguilla</name>
    <dbReference type="NCBI Taxonomy" id="7936"/>
    <lineage>
        <taxon>Eukaryota</taxon>
        <taxon>Metazoa</taxon>
        <taxon>Chordata</taxon>
        <taxon>Craniata</taxon>
        <taxon>Vertebrata</taxon>
        <taxon>Euteleostomi</taxon>
        <taxon>Actinopterygii</taxon>
        <taxon>Neopterygii</taxon>
        <taxon>Teleostei</taxon>
        <taxon>Anguilliformes</taxon>
        <taxon>Anguillidae</taxon>
        <taxon>Anguilla</taxon>
    </lineage>
</organism>
<sequence length="54" mass="6163">MGDMDTVFVLAHPHLTPRTVTVSLCHNGTVHWYKVMHCHILKFSELSFIGSQCH</sequence>
<accession>A0A0E9VRK8</accession>